<name>A0A8S5TLX3_9CAUD</name>
<dbReference type="EMBL" id="BK032851">
    <property type="protein sequence ID" value="DAF64128.1"/>
    <property type="molecule type" value="Genomic_DNA"/>
</dbReference>
<protein>
    <submittedName>
        <fullName evidence="1">Uncharacterized protein</fullName>
    </submittedName>
</protein>
<proteinExistence type="predicted"/>
<accession>A0A8S5TLX3</accession>
<reference evidence="1" key="1">
    <citation type="journal article" date="2021" name="Proc. Natl. Acad. Sci. U.S.A.">
        <title>A Catalog of Tens of Thousands of Viruses from Human Metagenomes Reveals Hidden Associations with Chronic Diseases.</title>
        <authorList>
            <person name="Tisza M.J."/>
            <person name="Buck C.B."/>
        </authorList>
    </citation>
    <scope>NUCLEOTIDE SEQUENCE</scope>
    <source>
        <strain evidence="1">CtTIi48</strain>
    </source>
</reference>
<evidence type="ECO:0000313" key="1">
    <source>
        <dbReference type="EMBL" id="DAF64128.1"/>
    </source>
</evidence>
<sequence>MSIGMPRNEYWHEPPMLARQYLKAFEITRKRNMETERFLAWQQGAYIESAVYSAVCYALDGKAAQKAGVKYMDYKPAEEENKEAEKAKAQQEMYNWMCSLSKMMHARYGGEKNGKYADR</sequence>
<organism evidence="1">
    <name type="scientific">Siphoviridae sp. ctTIi48</name>
    <dbReference type="NCBI Taxonomy" id="2827875"/>
    <lineage>
        <taxon>Viruses</taxon>
        <taxon>Duplodnaviria</taxon>
        <taxon>Heunggongvirae</taxon>
        <taxon>Uroviricota</taxon>
        <taxon>Caudoviricetes</taxon>
    </lineage>
</organism>